<dbReference type="SUPFAM" id="SSF47384">
    <property type="entry name" value="Homodimeric domain of signal transducing histidine kinase"/>
    <property type="match status" value="1"/>
</dbReference>
<keyword evidence="5" id="KW-0175">Coiled coil</keyword>
<evidence type="ECO:0000313" key="10">
    <source>
        <dbReference type="EMBL" id="MVO18225.1"/>
    </source>
</evidence>
<evidence type="ECO:0000259" key="8">
    <source>
        <dbReference type="PROSITE" id="PS50112"/>
    </source>
</evidence>
<dbReference type="PRINTS" id="PR00344">
    <property type="entry name" value="BCTRLSENSOR"/>
</dbReference>
<comment type="catalytic activity">
    <reaction evidence="1">
        <text>ATP + protein L-histidine = ADP + protein N-phospho-L-histidine.</text>
        <dbReference type="EC" id="2.7.13.3"/>
    </reaction>
</comment>
<dbReference type="EMBL" id="WQLV01000018">
    <property type="protein sequence ID" value="MVO18225.1"/>
    <property type="molecule type" value="Genomic_DNA"/>
</dbReference>
<dbReference type="Pfam" id="PF00512">
    <property type="entry name" value="HisKA"/>
    <property type="match status" value="1"/>
</dbReference>
<proteinExistence type="predicted"/>
<keyword evidence="3 4" id="KW-0597">Phosphoprotein</keyword>
<evidence type="ECO:0000259" key="9">
    <source>
        <dbReference type="PROSITE" id="PS50113"/>
    </source>
</evidence>
<dbReference type="InterPro" id="IPR036097">
    <property type="entry name" value="HisK_dim/P_sf"/>
</dbReference>
<dbReference type="Gene3D" id="3.30.565.10">
    <property type="entry name" value="Histidine kinase-like ATPase, C-terminal domain"/>
    <property type="match status" value="1"/>
</dbReference>
<feature type="modified residue" description="4-aspartylphosphate" evidence="4">
    <location>
        <position position="704"/>
    </location>
</feature>
<feature type="coiled-coil region" evidence="5">
    <location>
        <begin position="242"/>
        <end position="273"/>
    </location>
</feature>
<dbReference type="InterPro" id="IPR000014">
    <property type="entry name" value="PAS"/>
</dbReference>
<dbReference type="EC" id="2.7.13.3" evidence="2"/>
<comment type="caution">
    <text evidence="10">The sequence shown here is derived from an EMBL/GenBank/DDBJ whole genome shotgun (WGS) entry which is preliminary data.</text>
</comment>
<dbReference type="SUPFAM" id="SSF52172">
    <property type="entry name" value="CheY-like"/>
    <property type="match status" value="1"/>
</dbReference>
<feature type="domain" description="Histidine kinase" evidence="6">
    <location>
        <begin position="411"/>
        <end position="633"/>
    </location>
</feature>
<name>A0A6L6WNJ7_9RHOB</name>
<reference evidence="10 11" key="1">
    <citation type="submission" date="2019-12" db="EMBL/GenBank/DDBJ databases">
        <authorList>
            <person name="Zhang Y.-J."/>
        </authorList>
    </citation>
    <scope>NUCLEOTIDE SEQUENCE [LARGE SCALE GENOMIC DNA]</scope>
    <source>
        <strain evidence="10 11">CY05</strain>
    </source>
</reference>
<dbReference type="Gene3D" id="1.10.287.130">
    <property type="match status" value="1"/>
</dbReference>
<dbReference type="SUPFAM" id="SSF55785">
    <property type="entry name" value="PYP-like sensor domain (PAS domain)"/>
    <property type="match status" value="2"/>
</dbReference>
<dbReference type="Pfam" id="PF08447">
    <property type="entry name" value="PAS_3"/>
    <property type="match status" value="1"/>
</dbReference>
<dbReference type="PROSITE" id="PS50110">
    <property type="entry name" value="RESPONSE_REGULATORY"/>
    <property type="match status" value="1"/>
</dbReference>
<dbReference type="PANTHER" id="PTHR43065:SF49">
    <property type="entry name" value="HISTIDINE KINASE"/>
    <property type="match status" value="1"/>
</dbReference>
<dbReference type="InterPro" id="IPR005467">
    <property type="entry name" value="His_kinase_dom"/>
</dbReference>
<dbReference type="CDD" id="cd00082">
    <property type="entry name" value="HisKA"/>
    <property type="match status" value="1"/>
</dbReference>
<evidence type="ECO:0000256" key="1">
    <source>
        <dbReference type="ARBA" id="ARBA00000085"/>
    </source>
</evidence>
<evidence type="ECO:0000313" key="11">
    <source>
        <dbReference type="Proteomes" id="UP000478892"/>
    </source>
</evidence>
<accession>A0A6L6WNJ7</accession>
<dbReference type="InterPro" id="IPR036890">
    <property type="entry name" value="HATPase_C_sf"/>
</dbReference>
<organism evidence="10 11">
    <name type="scientific">Parasedimentitalea huanghaiensis</name>
    <dbReference type="NCBI Taxonomy" id="2682100"/>
    <lineage>
        <taxon>Bacteria</taxon>
        <taxon>Pseudomonadati</taxon>
        <taxon>Pseudomonadota</taxon>
        <taxon>Alphaproteobacteria</taxon>
        <taxon>Rhodobacterales</taxon>
        <taxon>Paracoccaceae</taxon>
        <taxon>Parasedimentitalea</taxon>
    </lineage>
</organism>
<dbReference type="SMART" id="SM00387">
    <property type="entry name" value="HATPase_c"/>
    <property type="match status" value="1"/>
</dbReference>
<evidence type="ECO:0000259" key="7">
    <source>
        <dbReference type="PROSITE" id="PS50110"/>
    </source>
</evidence>
<dbReference type="InterPro" id="IPR011006">
    <property type="entry name" value="CheY-like_superfamily"/>
</dbReference>
<dbReference type="InterPro" id="IPR013655">
    <property type="entry name" value="PAS_fold_3"/>
</dbReference>
<evidence type="ECO:0000256" key="2">
    <source>
        <dbReference type="ARBA" id="ARBA00012438"/>
    </source>
</evidence>
<keyword evidence="11" id="KW-1185">Reference proteome</keyword>
<dbReference type="PROSITE" id="PS50112">
    <property type="entry name" value="PAS"/>
    <property type="match status" value="1"/>
</dbReference>
<evidence type="ECO:0000259" key="6">
    <source>
        <dbReference type="PROSITE" id="PS50109"/>
    </source>
</evidence>
<sequence>MIQIGAIIQFSSHDDLSQFAQLATPLWVFDVDRHKIWWANPAGIDFWEAHNLLELLDRDFSTDSDTVRIRLQQIVNSSSGSERIQDTWTLYPNGDPKTVSLSFLPVHIEANVNAVLIEVKQYFDNNTDQESLRILEAARASALMVSTFSADGRLLAQNPAALNCYGTATSGLLGNDMVGRLKDPDVAKQLLSTATGGQSFDTEQEMRTQNGFRVHRILARRGRDPVTGIFVAVLSEEDITKQAIIQRQMQELNERLEAEVIERTRKLAESEERYALATQNAAIWDWDIEQDHLFVSPSFIEALKYDPSDFRVALASSGIADLVHPEDVVSYRAELDRHLNEPDVPFHHEHRFLMGTGEFRWFHALGKCVVDHAGVPKRSVGLLTDISDRKRLEASLFSAQRLEAIGQLTGGIAHDFNNLLTVVQGNAELLEIVDDPDHELAGQIIKAAQRGAELTRHLLAFSRKQTLLPRSVDLFDLVSTISKTLLRVLGEEVSVTTQLEDNLWAIHADPTQVESAILNVALNARDAMPQGGKLVIECKNREIPGGGGRSNIESSLQPGQYVEIIIRDTGLGMSENTLARAFEPFFTTKEVGQGSGLGLSMVFGFSRQSGGDATIQTAPGEGTTISITLPRSNSVQETKAVSRPSDVIQGKGEHIHVLEDNPDVQKVIFETLEAMNYRVSLSSNAEAAMQAVTQKPHPDLILTDVILPGGQSGLDFARQVSILHSGIKIVLMSGYPEGPLTEIALVKEGYAFLQKPMERVLLSQTIRSVLIG</sequence>
<dbReference type="GO" id="GO:0000155">
    <property type="term" value="F:phosphorelay sensor kinase activity"/>
    <property type="evidence" value="ECO:0007669"/>
    <property type="project" value="InterPro"/>
</dbReference>
<feature type="domain" description="PAS" evidence="8">
    <location>
        <begin position="268"/>
        <end position="342"/>
    </location>
</feature>
<dbReference type="Pfam" id="PF02518">
    <property type="entry name" value="HATPase_c"/>
    <property type="match status" value="1"/>
</dbReference>
<dbReference type="InterPro" id="IPR003661">
    <property type="entry name" value="HisK_dim/P_dom"/>
</dbReference>
<dbReference type="Gene3D" id="3.30.450.20">
    <property type="entry name" value="PAS domain"/>
    <property type="match status" value="2"/>
</dbReference>
<dbReference type="InterPro" id="IPR003594">
    <property type="entry name" value="HATPase_dom"/>
</dbReference>
<dbReference type="PROSITE" id="PS50113">
    <property type="entry name" value="PAC"/>
    <property type="match status" value="1"/>
</dbReference>
<dbReference type="Proteomes" id="UP000478892">
    <property type="component" value="Unassembled WGS sequence"/>
</dbReference>
<feature type="domain" description="PAC" evidence="9">
    <location>
        <begin position="346"/>
        <end position="398"/>
    </location>
</feature>
<protein>
    <recommendedName>
        <fullName evidence="2">histidine kinase</fullName>
        <ecNumber evidence="2">2.7.13.3</ecNumber>
    </recommendedName>
</protein>
<evidence type="ECO:0000256" key="3">
    <source>
        <dbReference type="ARBA" id="ARBA00022553"/>
    </source>
</evidence>
<evidence type="ECO:0000256" key="5">
    <source>
        <dbReference type="SAM" id="Coils"/>
    </source>
</evidence>
<dbReference type="PROSITE" id="PS50109">
    <property type="entry name" value="HIS_KIN"/>
    <property type="match status" value="1"/>
</dbReference>
<dbReference type="NCBIfam" id="TIGR00229">
    <property type="entry name" value="sensory_box"/>
    <property type="match status" value="1"/>
</dbReference>
<dbReference type="InterPro" id="IPR001789">
    <property type="entry name" value="Sig_transdc_resp-reg_receiver"/>
</dbReference>
<dbReference type="SMART" id="SM00388">
    <property type="entry name" value="HisKA"/>
    <property type="match status" value="1"/>
</dbReference>
<gene>
    <name evidence="10" type="ORF">GO984_20590</name>
</gene>
<dbReference type="InterPro" id="IPR035965">
    <property type="entry name" value="PAS-like_dom_sf"/>
</dbReference>
<evidence type="ECO:0000256" key="4">
    <source>
        <dbReference type="PROSITE-ProRule" id="PRU00169"/>
    </source>
</evidence>
<dbReference type="InterPro" id="IPR004358">
    <property type="entry name" value="Sig_transdc_His_kin-like_C"/>
</dbReference>
<dbReference type="SUPFAM" id="SSF55874">
    <property type="entry name" value="ATPase domain of HSP90 chaperone/DNA topoisomerase II/histidine kinase"/>
    <property type="match status" value="1"/>
</dbReference>
<feature type="domain" description="Response regulatory" evidence="7">
    <location>
        <begin position="654"/>
        <end position="770"/>
    </location>
</feature>
<dbReference type="Pfam" id="PF00072">
    <property type="entry name" value="Response_reg"/>
    <property type="match status" value="1"/>
</dbReference>
<dbReference type="SMART" id="SM00448">
    <property type="entry name" value="REC"/>
    <property type="match status" value="1"/>
</dbReference>
<dbReference type="Gene3D" id="3.40.50.2300">
    <property type="match status" value="1"/>
</dbReference>
<dbReference type="PANTHER" id="PTHR43065">
    <property type="entry name" value="SENSOR HISTIDINE KINASE"/>
    <property type="match status" value="1"/>
</dbReference>
<dbReference type="InterPro" id="IPR000700">
    <property type="entry name" value="PAS-assoc_C"/>
</dbReference>
<dbReference type="AlphaFoldDB" id="A0A6L6WNJ7"/>
<dbReference type="CDD" id="cd00130">
    <property type="entry name" value="PAS"/>
    <property type="match status" value="1"/>
</dbReference>